<dbReference type="SMART" id="SM00356">
    <property type="entry name" value="ZnF_C3H1"/>
    <property type="match status" value="3"/>
</dbReference>
<keyword evidence="1" id="KW-0479">Metal-binding</keyword>
<sequence>MACPPLLTEDDLLRFRTKACLRLAQGSCSFGLDRCQYCHSSVWTRRPPFFSVVAHQQRNSSDDRHQCTGALLRYLPVACSNLVVSNGNITAVLCHRGQNCPFAHSRDEIVYHPLLYKTEECDDHETSRCAVYYCWKAHGTKERRKPPKLRLGVVKGVDVQVFYPGITVVQLNTSGQKCVSGKGRSSETSKCGGGGQSKAAVRRGSKGGLSKKDCQHVASSVFPSKNIENMQVHFPCSDEAVFSFAQGGPTTYQRSQLPTKSAMSAAFAGVSWEDIRELCDGQRQTGYHTAETPVSFAGLQNLASVIRSSASDSGMDALLYSQKVAEMLQRSTEAVIGINSTKPFGVGSRGPGEESDDCSVAIDNAAALIAVMRLQANWLLGKKGGTPGEEFRAEEKHPRNTAELAAEEVAAGADVLGCLRSGAVTHTSPHCRADGDLQTLTNCRRPPAVDQSYTITRANSDGELLVPPLCCRHSRQGSEDSLSRTLSVSKYDNGGDCASFLVAPQIASDSAVGDEMCIMDLARSESTWVRGACESGIQGVSEVTFDVASTPDSRPLSVQLLKRNSQLVKPRAYDTRRSSVANSETETRIGDMISPPARQHWANKVNGSLAVTVRDTRGHDLQATTTGMSLQLSQIDGGRYTGDDGETYGDKRKATDSTIGGSSRSASGEKLATGDEIWGRPDVVDVGVHISGIRSASTVVGQQETSHRGLITQRQVGNNTATKQAKQDVNALELMKDGNADELKNDFLMAVTKELLKLVLGGEAQNVVSSEAPNQKWCSNGILTETQTHALRSERPGEQPSLTPGLLKVSNGVADDKLSWSPTIKKRVDTHPAISSESDNPLWW</sequence>
<evidence type="ECO:0000256" key="1">
    <source>
        <dbReference type="PROSITE-ProRule" id="PRU00723"/>
    </source>
</evidence>
<proteinExistence type="predicted"/>
<organism evidence="4 5">
    <name type="scientific">Toxoplasma gondii p89</name>
    <dbReference type="NCBI Taxonomy" id="943119"/>
    <lineage>
        <taxon>Eukaryota</taxon>
        <taxon>Sar</taxon>
        <taxon>Alveolata</taxon>
        <taxon>Apicomplexa</taxon>
        <taxon>Conoidasida</taxon>
        <taxon>Coccidia</taxon>
        <taxon>Eucoccidiorida</taxon>
        <taxon>Eimeriorina</taxon>
        <taxon>Sarcocystidae</taxon>
        <taxon>Toxoplasma</taxon>
    </lineage>
</organism>
<evidence type="ECO:0000313" key="4">
    <source>
        <dbReference type="EMBL" id="KFG35069.1"/>
    </source>
</evidence>
<evidence type="ECO:0000313" key="5">
    <source>
        <dbReference type="Proteomes" id="UP000028828"/>
    </source>
</evidence>
<keyword evidence="1" id="KW-0863">Zinc-finger</keyword>
<dbReference type="AlphaFoldDB" id="A0A086JSF1"/>
<feature type="zinc finger region" description="C3H1-type" evidence="1">
    <location>
        <begin position="14"/>
        <end position="42"/>
    </location>
</feature>
<dbReference type="GO" id="GO:0008270">
    <property type="term" value="F:zinc ion binding"/>
    <property type="evidence" value="ECO:0007669"/>
    <property type="project" value="UniProtKB-KW"/>
</dbReference>
<dbReference type="PROSITE" id="PS50103">
    <property type="entry name" value="ZF_C3H1"/>
    <property type="match status" value="1"/>
</dbReference>
<name>A0A086JSF1_TOXGO</name>
<evidence type="ECO:0000256" key="2">
    <source>
        <dbReference type="SAM" id="MobiDB-lite"/>
    </source>
</evidence>
<dbReference type="OrthoDB" id="20534at2759"/>
<dbReference type="VEuPathDB" id="ToxoDB:TGP89_262970"/>
<protein>
    <submittedName>
        <fullName evidence="4">Putative zinc finger protein</fullName>
    </submittedName>
</protein>
<dbReference type="InterPro" id="IPR000571">
    <property type="entry name" value="Znf_CCCH"/>
</dbReference>
<keyword evidence="1" id="KW-0862">Zinc</keyword>
<comment type="caution">
    <text evidence="4">The sequence shown here is derived from an EMBL/GenBank/DDBJ whole genome shotgun (WGS) entry which is preliminary data.</text>
</comment>
<evidence type="ECO:0000259" key="3">
    <source>
        <dbReference type="PROSITE" id="PS50103"/>
    </source>
</evidence>
<feature type="domain" description="C3H1-type" evidence="3">
    <location>
        <begin position="14"/>
        <end position="42"/>
    </location>
</feature>
<feature type="region of interest" description="Disordered" evidence="2">
    <location>
        <begin position="634"/>
        <end position="670"/>
    </location>
</feature>
<gene>
    <name evidence="4" type="ORF">TGP89_262970</name>
</gene>
<accession>A0A086JSF1</accession>
<dbReference type="Proteomes" id="UP000028828">
    <property type="component" value="Unassembled WGS sequence"/>
</dbReference>
<reference evidence="4 5" key="1">
    <citation type="submission" date="2014-03" db="EMBL/GenBank/DDBJ databases">
        <authorList>
            <person name="Sibley D."/>
            <person name="Venepally P."/>
            <person name="Karamycheva S."/>
            <person name="Hadjithomas M."/>
            <person name="Khan A."/>
            <person name="Brunk B."/>
            <person name="Roos D."/>
            <person name="Caler E."/>
            <person name="Lorenzi H."/>
        </authorList>
    </citation>
    <scope>NUCLEOTIDE SEQUENCE [LARGE SCALE GENOMIC DNA]</scope>
    <source>
        <strain evidence="5">p89</strain>
    </source>
</reference>
<dbReference type="EMBL" id="AEYI02001624">
    <property type="protein sequence ID" value="KFG35069.1"/>
    <property type="molecule type" value="Genomic_DNA"/>
</dbReference>
<feature type="region of interest" description="Disordered" evidence="2">
    <location>
        <begin position="182"/>
        <end position="207"/>
    </location>
</feature>
<feature type="compositionally biased region" description="Polar residues" evidence="2">
    <location>
        <begin position="656"/>
        <end position="666"/>
    </location>
</feature>